<comment type="caution">
    <text evidence="16">Lacks conserved residue(s) required for the propagation of feature annotation.</text>
</comment>
<evidence type="ECO:0000256" key="5">
    <source>
        <dbReference type="ARBA" id="ARBA00022632"/>
    </source>
</evidence>
<dbReference type="HAMAP" id="MF_04006">
    <property type="entry name" value="HPV_E6"/>
    <property type="match status" value="1"/>
</dbReference>
<comment type="subunit">
    <text evidence="16">Forms homodimers. Interacts with ubiquitin-protein ligase UBE3A/E6-AP; this interaction stimulates UBE3A ubiquitin activity. Interacts with host BAK1.</text>
</comment>
<feature type="zinc finger region" evidence="16">
    <location>
        <begin position="107"/>
        <end position="143"/>
    </location>
</feature>
<keyword evidence="19" id="KW-1185">Reference proteome</keyword>
<dbReference type="Gene3D" id="3.30.240.40">
    <property type="entry name" value="E6 early regulatory protein"/>
    <property type="match status" value="2"/>
</dbReference>
<evidence type="ECO:0000256" key="3">
    <source>
        <dbReference type="ARBA" id="ARBA00022562"/>
    </source>
</evidence>
<dbReference type="SUPFAM" id="SSF161229">
    <property type="entry name" value="E6 C-terminal domain-like"/>
    <property type="match status" value="2"/>
</dbReference>
<keyword evidence="7 16" id="KW-0863">Zinc-finger</keyword>
<dbReference type="GO" id="GO:0052150">
    <property type="term" value="P:symbiont-mediated perturbation of host apoptosis"/>
    <property type="evidence" value="ECO:0007669"/>
    <property type="project" value="UniProtKB-KW"/>
</dbReference>
<evidence type="ECO:0000256" key="14">
    <source>
        <dbReference type="ARBA" id="ARBA00023280"/>
    </source>
</evidence>
<keyword evidence="3 16" id="KW-1048">Host nucleus</keyword>
<dbReference type="GeneID" id="10399588"/>
<evidence type="ECO:0000313" key="19">
    <source>
        <dbReference type="Proteomes" id="UP000052089"/>
    </source>
</evidence>
<evidence type="ECO:0000256" key="9">
    <source>
        <dbReference type="ARBA" id="ARBA00023015"/>
    </source>
</evidence>
<dbReference type="Proteomes" id="UP000052089">
    <property type="component" value="Segment"/>
</dbReference>
<reference evidence="18 19" key="1">
    <citation type="submission" date="2010-09" db="EMBL/GenBank/DDBJ databases">
        <authorList>
            <person name="Rivera R."/>
            <person name="Robles-Sikisaka R."/>
            <person name="Wellehan J.F.X.Jr."/>
            <person name="Nollens H."/>
        </authorList>
    </citation>
    <scope>NUCLEOTIDE SEQUENCE [LARGE SCALE GENOMIC DNA]</scope>
    <source>
        <strain evidence="18">ZcPV1_2008</strain>
    </source>
</reference>
<evidence type="ECO:0000256" key="12">
    <source>
        <dbReference type="ARBA" id="ARBA00023163"/>
    </source>
</evidence>
<dbReference type="GO" id="GO:0039648">
    <property type="term" value="P:symbiont-mediated perturbation of host ubiquitin-like protein modification"/>
    <property type="evidence" value="ECO:0007669"/>
    <property type="project" value="UniProtKB-UniRule"/>
</dbReference>
<evidence type="ECO:0000313" key="18">
    <source>
        <dbReference type="EMBL" id="ADZ74260.1"/>
    </source>
</evidence>
<evidence type="ECO:0000256" key="7">
    <source>
        <dbReference type="ARBA" id="ARBA00022771"/>
    </source>
</evidence>
<dbReference type="OrthoDB" id="27353at10239"/>
<keyword evidence="5 16" id="KW-1090">Inhibition of host innate immune response by virus</keyword>
<keyword evidence="9 16" id="KW-0805">Transcription regulation</keyword>
<keyword evidence="11 16" id="KW-0010">Activator</keyword>
<comment type="subcellular location">
    <subcellularLocation>
        <location evidence="16 17">Host cytoplasm</location>
    </subcellularLocation>
    <subcellularLocation>
        <location evidence="16 17">Host nucleus</location>
    </subcellularLocation>
</comment>
<accession>F2X1C2</accession>
<dbReference type="GO" id="GO:0030430">
    <property type="term" value="C:host cell cytoplasm"/>
    <property type="evidence" value="ECO:0007669"/>
    <property type="project" value="UniProtKB-SubCell"/>
</dbReference>
<evidence type="ECO:0000256" key="6">
    <source>
        <dbReference type="ARBA" id="ARBA00022723"/>
    </source>
</evidence>
<dbReference type="InterPro" id="IPR001334">
    <property type="entry name" value="E6"/>
</dbReference>
<evidence type="ECO:0000256" key="13">
    <source>
        <dbReference type="ARBA" id="ARBA00023200"/>
    </source>
</evidence>
<dbReference type="RefSeq" id="YP_004346962.1">
    <property type="nucleotide sequence ID" value="NC_015325.1"/>
</dbReference>
<comment type="function">
    <text evidence="16">Plays a major role in the induction and maintenance of cellular transformation. E6 associates with host UBE3A/E6-AP ubiquitin-protein ligase and modulates its activity. Protects host keratinocytes from apoptosis by mediating the degradation of host BAK1. May also inhibit host immune response.</text>
</comment>
<dbReference type="GO" id="GO:0003677">
    <property type="term" value="F:DNA binding"/>
    <property type="evidence" value="ECO:0007669"/>
    <property type="project" value="UniProtKB-UniRule"/>
</dbReference>
<evidence type="ECO:0000256" key="10">
    <source>
        <dbReference type="ARBA" id="ARBA00023125"/>
    </source>
</evidence>
<evidence type="ECO:0000256" key="4">
    <source>
        <dbReference type="ARBA" id="ARBA00022581"/>
    </source>
</evidence>
<protein>
    <recommendedName>
        <fullName evidence="16 17">Protein E6</fullName>
    </recommendedName>
</protein>
<keyword evidence="14 16" id="KW-0899">Viral immunoevasion</keyword>
<name>F2X1C2_9PAPI</name>
<evidence type="ECO:0000256" key="2">
    <source>
        <dbReference type="ARBA" id="ARBA00022518"/>
    </source>
</evidence>
<keyword evidence="13 16" id="KW-1035">Host cytoplasm</keyword>
<keyword evidence="10 16" id="KW-0238">DNA-binding</keyword>
<keyword evidence="12 16" id="KW-0804">Transcription</keyword>
<dbReference type="InterPro" id="IPR038575">
    <property type="entry name" value="E6_sf"/>
</dbReference>
<dbReference type="GO" id="GO:0008270">
    <property type="term" value="F:zinc ion binding"/>
    <property type="evidence" value="ECO:0007669"/>
    <property type="project" value="UniProtKB-KW"/>
</dbReference>
<evidence type="ECO:0000256" key="15">
    <source>
        <dbReference type="ARBA" id="ARBA00023323"/>
    </source>
</evidence>
<dbReference type="GO" id="GO:0042025">
    <property type="term" value="C:host cell nucleus"/>
    <property type="evidence" value="ECO:0007669"/>
    <property type="project" value="UniProtKB-SubCell"/>
</dbReference>
<evidence type="ECO:0000256" key="17">
    <source>
        <dbReference type="RuleBase" id="RU363123"/>
    </source>
</evidence>
<dbReference type="EMBL" id="HQ293213">
    <property type="protein sequence ID" value="ADZ74260.1"/>
    <property type="molecule type" value="Genomic_DNA"/>
</dbReference>
<keyword evidence="4 16" id="KW-0945">Host-virus interaction</keyword>
<dbReference type="KEGG" id="vg:10399588"/>
<gene>
    <name evidence="16 18" type="primary">E6</name>
</gene>
<comment type="similarity">
    <text evidence="1 16 17">Belongs to the papillomaviridae E6 protein family.</text>
</comment>
<dbReference type="Pfam" id="PF00518">
    <property type="entry name" value="E6"/>
    <property type="match status" value="1"/>
</dbReference>
<sequence length="155" mass="17534">MLGAPPNGTMAQPTTIQEWCRRLGIPEEDILLPCTFCGRFMSEQDRKDFDSKTLQLQWKHGNAHGCCGRCARAAARHERRHYYQGSLTGQELLTVYGAGVLTLPIRCPLCLRKLGTTEILSAIGGGRYFDLVRGRWKARCRFCLKADNDWERGDT</sequence>
<organism evidence="18 19">
    <name type="scientific">Zalophus californianus papillomavirus 1</name>
    <dbReference type="NCBI Taxonomy" id="998829"/>
    <lineage>
        <taxon>Viruses</taxon>
        <taxon>Monodnaviria</taxon>
        <taxon>Shotokuvirae</taxon>
        <taxon>Cossaviricota</taxon>
        <taxon>Papovaviricetes</taxon>
        <taxon>Zurhausenvirales</taxon>
        <taxon>Papillomaviridae</taxon>
        <taxon>Firstpapillomavirinae</taxon>
        <taxon>Dyonupapillomavirus</taxon>
        <taxon>Dyonupapillomavirus 1</taxon>
    </lineage>
</organism>
<evidence type="ECO:0000256" key="1">
    <source>
        <dbReference type="ARBA" id="ARBA00006346"/>
    </source>
</evidence>
<dbReference type="GO" id="GO:0052170">
    <property type="term" value="P:symbiont-mediated suppression of host innate immune response"/>
    <property type="evidence" value="ECO:0007669"/>
    <property type="project" value="UniProtKB-KW"/>
</dbReference>
<proteinExistence type="inferred from homology"/>
<keyword evidence="15 16" id="KW-1119">Modulation of host cell apoptosis by virus</keyword>
<evidence type="ECO:0000256" key="16">
    <source>
        <dbReference type="HAMAP-Rule" id="MF_04006"/>
    </source>
</evidence>
<keyword evidence="2 16" id="KW-0244">Early protein</keyword>
<evidence type="ECO:0000256" key="11">
    <source>
        <dbReference type="ARBA" id="ARBA00023159"/>
    </source>
</evidence>
<reference evidence="18 19" key="2">
    <citation type="submission" date="2011-03" db="EMBL/GenBank/DDBJ databases">
        <title>Characterization of a novel papillomavirus species (ZcPV1) from two California sea lions (Zalophus californianus).</title>
        <authorList>
            <person name="Hoffman E.M."/>
            <person name="Stacy B.A."/>
            <person name="Jensen E.D."/>
        </authorList>
    </citation>
    <scope>NUCLEOTIDE SEQUENCE [LARGE SCALE GENOMIC DNA]</scope>
    <source>
        <strain evidence="18">ZcPV1_2008</strain>
    </source>
</reference>
<dbReference type="GO" id="GO:0006351">
    <property type="term" value="P:DNA-templated transcription"/>
    <property type="evidence" value="ECO:0007669"/>
    <property type="project" value="UniProtKB-UniRule"/>
</dbReference>
<keyword evidence="8 16" id="KW-0862">Zinc</keyword>
<dbReference type="GO" id="GO:0006355">
    <property type="term" value="P:regulation of DNA-templated transcription"/>
    <property type="evidence" value="ECO:0007669"/>
    <property type="project" value="UniProtKB-UniRule"/>
</dbReference>
<dbReference type="GO" id="GO:0039502">
    <property type="term" value="P:symbiont-mediated suppression of host type I interferon-mediated signaling pathway"/>
    <property type="evidence" value="ECO:0007669"/>
    <property type="project" value="UniProtKB-UniRule"/>
</dbReference>
<feature type="zinc finger region" evidence="16">
    <location>
        <begin position="34"/>
        <end position="70"/>
    </location>
</feature>
<evidence type="ECO:0000256" key="8">
    <source>
        <dbReference type="ARBA" id="ARBA00022833"/>
    </source>
</evidence>
<keyword evidence="6 16" id="KW-0479">Metal-binding</keyword>